<dbReference type="EnsemblMetazoa" id="G17505.1">
    <property type="protein sequence ID" value="G17505.1:cds"/>
    <property type="gene ID" value="G17505"/>
</dbReference>
<keyword evidence="2" id="KW-1185">Reference proteome</keyword>
<evidence type="ECO:0000313" key="1">
    <source>
        <dbReference type="EnsemblMetazoa" id="G17505.1:cds"/>
    </source>
</evidence>
<dbReference type="Proteomes" id="UP000005408">
    <property type="component" value="Unassembled WGS sequence"/>
</dbReference>
<proteinExistence type="predicted"/>
<protein>
    <submittedName>
        <fullName evidence="1">Uncharacterized protein</fullName>
    </submittedName>
</protein>
<dbReference type="AlphaFoldDB" id="A0A8W8J6K2"/>
<accession>A0A8W8J6K2</accession>
<name>A0A8W8J6K2_MAGGI</name>
<evidence type="ECO:0000313" key="2">
    <source>
        <dbReference type="Proteomes" id="UP000005408"/>
    </source>
</evidence>
<dbReference type="Gene3D" id="3.10.450.10">
    <property type="match status" value="1"/>
</dbReference>
<reference evidence="1" key="1">
    <citation type="submission" date="2022-08" db="UniProtKB">
        <authorList>
            <consortium name="EnsemblMetazoa"/>
        </authorList>
    </citation>
    <scope>IDENTIFICATION</scope>
    <source>
        <strain evidence="1">05x7-T-G4-1.051#20</strain>
    </source>
</reference>
<organism evidence="1 2">
    <name type="scientific">Magallana gigas</name>
    <name type="common">Pacific oyster</name>
    <name type="synonym">Crassostrea gigas</name>
    <dbReference type="NCBI Taxonomy" id="29159"/>
    <lineage>
        <taxon>Eukaryota</taxon>
        <taxon>Metazoa</taxon>
        <taxon>Spiralia</taxon>
        <taxon>Lophotrochozoa</taxon>
        <taxon>Mollusca</taxon>
        <taxon>Bivalvia</taxon>
        <taxon>Autobranchia</taxon>
        <taxon>Pteriomorphia</taxon>
        <taxon>Ostreida</taxon>
        <taxon>Ostreoidea</taxon>
        <taxon>Ostreidae</taxon>
        <taxon>Magallana</taxon>
    </lineage>
</organism>
<sequence>MYHFQVRYDIMSRLYPMNIIPTDFRPILYRGRVASESGYLVKIHIGSVRFIHADLFDHLNGPVEILDIEVGKTYYDPLE</sequence>